<evidence type="ECO:0000256" key="1">
    <source>
        <dbReference type="SAM" id="MobiDB-lite"/>
    </source>
</evidence>
<feature type="transmembrane region" description="Helical" evidence="2">
    <location>
        <begin position="398"/>
        <end position="418"/>
    </location>
</feature>
<feature type="transmembrane region" description="Helical" evidence="2">
    <location>
        <begin position="36"/>
        <end position="59"/>
    </location>
</feature>
<feature type="transmembrane region" description="Helical" evidence="2">
    <location>
        <begin position="209"/>
        <end position="230"/>
    </location>
</feature>
<feature type="transmembrane region" description="Helical" evidence="2">
    <location>
        <begin position="279"/>
        <end position="299"/>
    </location>
</feature>
<dbReference type="STRING" id="1027371.GOALK_113_00140"/>
<keyword evidence="2" id="KW-0472">Membrane</keyword>
<evidence type="ECO:0000313" key="5">
    <source>
        <dbReference type="Proteomes" id="UP000003558"/>
    </source>
</evidence>
<keyword evidence="2" id="KW-1133">Transmembrane helix</keyword>
<dbReference type="AlphaFoldDB" id="F9W1E8"/>
<feature type="compositionally biased region" description="Basic and acidic residues" evidence="1">
    <location>
        <begin position="470"/>
        <end position="479"/>
    </location>
</feature>
<feature type="domain" description="Acyltransferase 3" evidence="3">
    <location>
        <begin position="34"/>
        <end position="366"/>
    </location>
</feature>
<feature type="transmembrane region" description="Helical" evidence="2">
    <location>
        <begin position="121"/>
        <end position="142"/>
    </location>
</feature>
<evidence type="ECO:0000256" key="2">
    <source>
        <dbReference type="SAM" id="Phobius"/>
    </source>
</evidence>
<evidence type="ECO:0000259" key="3">
    <source>
        <dbReference type="Pfam" id="PF01757"/>
    </source>
</evidence>
<comment type="caution">
    <text evidence="4">The sequence shown here is derived from an EMBL/GenBank/DDBJ whole genome shotgun (WGS) entry which is preliminary data.</text>
</comment>
<dbReference type="GO" id="GO:0016747">
    <property type="term" value="F:acyltransferase activity, transferring groups other than amino-acyl groups"/>
    <property type="evidence" value="ECO:0007669"/>
    <property type="project" value="InterPro"/>
</dbReference>
<dbReference type="eggNOG" id="COG1835">
    <property type="taxonomic scope" value="Bacteria"/>
</dbReference>
<name>F9W1E8_9ACTN</name>
<feature type="transmembrane region" description="Helical" evidence="2">
    <location>
        <begin position="424"/>
        <end position="442"/>
    </location>
</feature>
<reference evidence="4 5" key="1">
    <citation type="submission" date="2011-05" db="EMBL/GenBank/DDBJ databases">
        <title>Whole genome shotgun sequence of Gordonia alkanivorans NBRC 16433.</title>
        <authorList>
            <person name="Hosoyama A."/>
            <person name="Nakamura S."/>
            <person name="Takarada H."/>
            <person name="Tsuchikane K."/>
            <person name="Yamazaki S."/>
            <person name="Fujita N."/>
        </authorList>
    </citation>
    <scope>NUCLEOTIDE SEQUENCE [LARGE SCALE GENOMIC DNA]</scope>
    <source>
        <strain evidence="4 5">NBRC 16433</strain>
    </source>
</reference>
<keyword evidence="2" id="KW-0812">Transmembrane</keyword>
<gene>
    <name evidence="4" type="ORF">GOALK_113_00140</name>
</gene>
<protein>
    <recommendedName>
        <fullName evidence="3">Acyltransferase 3 domain-containing protein</fullName>
    </recommendedName>
</protein>
<feature type="region of interest" description="Disordered" evidence="1">
    <location>
        <begin position="1"/>
        <end position="20"/>
    </location>
</feature>
<proteinExistence type="predicted"/>
<sequence length="479" mass="50734">MLTTSARPTAGKPAERLPTPHELAALTGDRDRVVDLIRICSLLVVVVGHSIMLTVDASGGSIRLGNTLGDVPMLQPATWLLQVLPLFFFAGAAASTHGWMSRASDDPPAAGHWLFTRTQRLLRPLGWYLGVVLVVLAGLTTAGLDAAADVVARLGVQLLWFLGAYLLVLAVVPLLQRIRTPLHVFLALGTCWGSTALIDAIRLHAGPSWLGYLNFLTVWTIPAVLGVAYAKQILRPGTAAAVSIGALILDTGLVHRGPYEISLVTVPGQQLSNMSPPSLLLAGHAIVLCAGAVAVRRVLATIAGRPRVWWWVVLGNRGAMTLYLWHLPVLAAVIVLGAVTGLDRADVQSASFPIVVGVQTMLLLALMVPVVVMLSPLENRPLPWWDGPVARRAGRARDLTLLAALVCLGIAVLMVSRYGLLGDGIGWLISGIGCAVTGRVLALRPAARGGGDAVPGDDASLQVSASRRSTTLDESHRRR</sequence>
<feature type="region of interest" description="Disordered" evidence="1">
    <location>
        <begin position="448"/>
        <end position="479"/>
    </location>
</feature>
<accession>F9W1E8</accession>
<dbReference type="Pfam" id="PF01757">
    <property type="entry name" value="Acyl_transf_3"/>
    <property type="match status" value="1"/>
</dbReference>
<dbReference type="RefSeq" id="WP_006360754.1">
    <property type="nucleotide sequence ID" value="NZ_BACI01000113.1"/>
</dbReference>
<feature type="transmembrane region" description="Helical" evidence="2">
    <location>
        <begin position="182"/>
        <end position="203"/>
    </location>
</feature>
<feature type="transmembrane region" description="Helical" evidence="2">
    <location>
        <begin position="79"/>
        <end position="100"/>
    </location>
</feature>
<feature type="transmembrane region" description="Helical" evidence="2">
    <location>
        <begin position="354"/>
        <end position="377"/>
    </location>
</feature>
<feature type="transmembrane region" description="Helical" evidence="2">
    <location>
        <begin position="320"/>
        <end position="342"/>
    </location>
</feature>
<feature type="transmembrane region" description="Helical" evidence="2">
    <location>
        <begin position="237"/>
        <end position="259"/>
    </location>
</feature>
<dbReference type="EMBL" id="BACI01000113">
    <property type="protein sequence ID" value="GAA14687.1"/>
    <property type="molecule type" value="Genomic_DNA"/>
</dbReference>
<organism evidence="4 5">
    <name type="scientific">Gordonia alkanivorans NBRC 16433</name>
    <dbReference type="NCBI Taxonomy" id="1027371"/>
    <lineage>
        <taxon>Bacteria</taxon>
        <taxon>Bacillati</taxon>
        <taxon>Actinomycetota</taxon>
        <taxon>Actinomycetes</taxon>
        <taxon>Mycobacteriales</taxon>
        <taxon>Gordoniaceae</taxon>
        <taxon>Gordonia</taxon>
    </lineage>
</organism>
<dbReference type="Proteomes" id="UP000003558">
    <property type="component" value="Unassembled WGS sequence"/>
</dbReference>
<evidence type="ECO:0000313" key="4">
    <source>
        <dbReference type="EMBL" id="GAA14687.1"/>
    </source>
</evidence>
<feature type="transmembrane region" description="Helical" evidence="2">
    <location>
        <begin position="154"/>
        <end position="175"/>
    </location>
</feature>
<dbReference type="InterPro" id="IPR002656">
    <property type="entry name" value="Acyl_transf_3_dom"/>
</dbReference>